<sequence length="198" mass="22667">MSRTPCGKEGGESGSNNGSRKIRTRRSSRRRRKNTVKDRAKLLTVEGKAEITCCSNCGFESKRAFNVVRHYQRIHDPAKRKIECCGRTILTKGDYYQHCADNHPESRKSSIVSRKKYKITKRDRRHEEGQPALGGRKKGERGKKGVKKREEIDSENFLKPKEENCVTIFIEGDPSSPVHAKNLAEFLDNIDFESFKLP</sequence>
<feature type="region of interest" description="Disordered" evidence="1">
    <location>
        <begin position="1"/>
        <end position="36"/>
    </location>
</feature>
<organism evidence="2 3">
    <name type="scientific">Neodiprion lecontei</name>
    <name type="common">Redheaded pine sawfly</name>
    <dbReference type="NCBI Taxonomy" id="441921"/>
    <lineage>
        <taxon>Eukaryota</taxon>
        <taxon>Metazoa</taxon>
        <taxon>Ecdysozoa</taxon>
        <taxon>Arthropoda</taxon>
        <taxon>Hexapoda</taxon>
        <taxon>Insecta</taxon>
        <taxon>Pterygota</taxon>
        <taxon>Neoptera</taxon>
        <taxon>Endopterygota</taxon>
        <taxon>Hymenoptera</taxon>
        <taxon>Tenthredinoidea</taxon>
        <taxon>Diprionidae</taxon>
        <taxon>Diprioninae</taxon>
        <taxon>Neodiprion</taxon>
    </lineage>
</organism>
<dbReference type="RefSeq" id="XP_046592817.1">
    <property type="nucleotide sequence ID" value="XM_046736861.1"/>
</dbReference>
<dbReference type="Proteomes" id="UP000829291">
    <property type="component" value="Chromosome 4"/>
</dbReference>
<gene>
    <name evidence="3" type="primary">LOC124293913</name>
</gene>
<feature type="region of interest" description="Disordered" evidence="1">
    <location>
        <begin position="103"/>
        <end position="153"/>
    </location>
</feature>
<protein>
    <submittedName>
        <fullName evidence="3">Uncharacterized protein LOC124293913</fullName>
    </submittedName>
</protein>
<accession>A0ABM3FXT2</accession>
<reference evidence="3" key="1">
    <citation type="submission" date="2025-08" db="UniProtKB">
        <authorList>
            <consortium name="RefSeq"/>
        </authorList>
    </citation>
    <scope>IDENTIFICATION</scope>
    <source>
        <tissue evidence="3">Thorax and Abdomen</tissue>
    </source>
</reference>
<feature type="compositionally biased region" description="Basic residues" evidence="1">
    <location>
        <begin position="113"/>
        <end position="124"/>
    </location>
</feature>
<feature type="compositionally biased region" description="Basic residues" evidence="1">
    <location>
        <begin position="135"/>
        <end position="147"/>
    </location>
</feature>
<name>A0ABM3FXT2_NEOLC</name>
<dbReference type="GeneID" id="124293913"/>
<keyword evidence="2" id="KW-1185">Reference proteome</keyword>
<feature type="compositionally biased region" description="Basic residues" evidence="1">
    <location>
        <begin position="20"/>
        <end position="34"/>
    </location>
</feature>
<evidence type="ECO:0000313" key="3">
    <source>
        <dbReference type="RefSeq" id="XP_046592817.1"/>
    </source>
</evidence>
<proteinExistence type="predicted"/>
<evidence type="ECO:0000313" key="2">
    <source>
        <dbReference type="Proteomes" id="UP000829291"/>
    </source>
</evidence>
<evidence type="ECO:0000256" key="1">
    <source>
        <dbReference type="SAM" id="MobiDB-lite"/>
    </source>
</evidence>